<comment type="caution">
    <text evidence="1">The sequence shown here is derived from an EMBL/GenBank/DDBJ whole genome shotgun (WGS) entry which is preliminary data.</text>
</comment>
<proteinExistence type="predicted"/>
<evidence type="ECO:0000313" key="1">
    <source>
        <dbReference type="EMBL" id="KKN03923.1"/>
    </source>
</evidence>
<dbReference type="AlphaFoldDB" id="A0A0F9QF82"/>
<reference evidence="1" key="1">
    <citation type="journal article" date="2015" name="Nature">
        <title>Complex archaea that bridge the gap between prokaryotes and eukaryotes.</title>
        <authorList>
            <person name="Spang A."/>
            <person name="Saw J.H."/>
            <person name="Jorgensen S.L."/>
            <person name="Zaremba-Niedzwiedzka K."/>
            <person name="Martijn J."/>
            <person name="Lind A.E."/>
            <person name="van Eijk R."/>
            <person name="Schleper C."/>
            <person name="Guy L."/>
            <person name="Ettema T.J."/>
        </authorList>
    </citation>
    <scope>NUCLEOTIDE SEQUENCE</scope>
</reference>
<organism evidence="1">
    <name type="scientific">marine sediment metagenome</name>
    <dbReference type="NCBI Taxonomy" id="412755"/>
    <lineage>
        <taxon>unclassified sequences</taxon>
        <taxon>metagenomes</taxon>
        <taxon>ecological metagenomes</taxon>
    </lineage>
</organism>
<protein>
    <submittedName>
        <fullName evidence="1">Uncharacterized protein</fullName>
    </submittedName>
</protein>
<dbReference type="EMBL" id="LAZR01004979">
    <property type="protein sequence ID" value="KKN03923.1"/>
    <property type="molecule type" value="Genomic_DNA"/>
</dbReference>
<sequence length="127" mass="14957">MHWLCADRMLADSVDQATRDEDTGRLNHIVGLRNWLVQTKPAFVAWKILRQVLDLATFTCVICGQPAQYRVNTDGYCRTHKRRAAVRRERYIALRELDQTEWDDFERRRLAGEKLRKKGRSVEGRRG</sequence>
<gene>
    <name evidence="1" type="ORF">LCGC14_1102680</name>
</gene>
<name>A0A0F9QF82_9ZZZZ</name>
<accession>A0A0F9QF82</accession>